<gene>
    <name evidence="3" type="ORF">IWH25_05270</name>
</gene>
<dbReference type="InterPro" id="IPR007487">
    <property type="entry name" value="ABC_transpt-TYRBP-like"/>
</dbReference>
<dbReference type="RefSeq" id="WP_203388288.1">
    <property type="nucleotide sequence ID" value="NZ_CP064781.1"/>
</dbReference>
<feature type="signal peptide" evidence="2">
    <location>
        <begin position="1"/>
        <end position="21"/>
    </location>
</feature>
<dbReference type="Pfam" id="PF04392">
    <property type="entry name" value="ABC_sub_bind"/>
    <property type="match status" value="1"/>
</dbReference>
<evidence type="ECO:0008006" key="5">
    <source>
        <dbReference type="Google" id="ProtNLM"/>
    </source>
</evidence>
<dbReference type="KEGG" id="ares:IWH25_05270"/>
<sequence>MTKSFRPLLPLLLAAAYSAGAAPATASRAEAELASPAAAARKIAGLARQPETEALPPPADGGRERSGAQLLAVADRSGGVIRLAAAGSGGGPIAVLYPDIGEPYRSVFAKIIEGIEDRTRNKVASYAVGGSFNAQELAGELRRQDIQVVIALGRNGLKAASGLDKGIGVVVGGVISASEADTRGGTVLSLAPDPALLFARLKTIAPRTQRVFVVYDPRQNEWLIRLAHEAARAQGIELVAQEAADLKRAVALYQNVLAAADPRRDAVWLPQDNATVDESTVLPLVLQESWSKGLVVFSSNVAHVRRGALFALYPNNVELGRALAASALGVVAGAPAPRGTQPLRDVLTAFNTRTASHLGLSLPILQQRSFDLLFPEQ</sequence>
<accession>A0A974Y4W0</accession>
<dbReference type="AlphaFoldDB" id="A0A974Y4W0"/>
<name>A0A974Y4W0_9RHOO</name>
<reference evidence="3" key="1">
    <citation type="submission" date="2020-11" db="EMBL/GenBank/DDBJ databases">
        <title>Azospira restricta DSM 18626 genome sequence.</title>
        <authorList>
            <person name="Moe W.M."/>
        </authorList>
    </citation>
    <scope>NUCLEOTIDE SEQUENCE</scope>
    <source>
        <strain evidence="3">DSM 18626</strain>
    </source>
</reference>
<proteinExistence type="predicted"/>
<dbReference type="EMBL" id="CP064781">
    <property type="protein sequence ID" value="QRJ64761.1"/>
    <property type="molecule type" value="Genomic_DNA"/>
</dbReference>
<keyword evidence="4" id="KW-1185">Reference proteome</keyword>
<organism evidence="3 4">
    <name type="scientific">Azospira restricta</name>
    <dbReference type="NCBI Taxonomy" id="404405"/>
    <lineage>
        <taxon>Bacteria</taxon>
        <taxon>Pseudomonadati</taxon>
        <taxon>Pseudomonadota</taxon>
        <taxon>Betaproteobacteria</taxon>
        <taxon>Rhodocyclales</taxon>
        <taxon>Rhodocyclaceae</taxon>
        <taxon>Azospira</taxon>
    </lineage>
</organism>
<feature type="region of interest" description="Disordered" evidence="1">
    <location>
        <begin position="46"/>
        <end position="65"/>
    </location>
</feature>
<dbReference type="PANTHER" id="PTHR35271:SF1">
    <property type="entry name" value="ABC TRANSPORTER, SUBSTRATE-BINDING LIPOPROTEIN"/>
    <property type="match status" value="1"/>
</dbReference>
<evidence type="ECO:0000256" key="1">
    <source>
        <dbReference type="SAM" id="MobiDB-lite"/>
    </source>
</evidence>
<evidence type="ECO:0000256" key="2">
    <source>
        <dbReference type="SAM" id="SignalP"/>
    </source>
</evidence>
<dbReference type="Gene3D" id="3.40.50.2300">
    <property type="match status" value="1"/>
</dbReference>
<dbReference type="PANTHER" id="PTHR35271">
    <property type="entry name" value="ABC TRANSPORTER, SUBSTRATE-BINDING LIPOPROTEIN-RELATED"/>
    <property type="match status" value="1"/>
</dbReference>
<evidence type="ECO:0000313" key="3">
    <source>
        <dbReference type="EMBL" id="QRJ64761.1"/>
    </source>
</evidence>
<feature type="chain" id="PRO_5037478654" description="ABC transporter substrate-binding protein" evidence="2">
    <location>
        <begin position="22"/>
        <end position="377"/>
    </location>
</feature>
<evidence type="ECO:0000313" key="4">
    <source>
        <dbReference type="Proteomes" id="UP000663444"/>
    </source>
</evidence>
<protein>
    <recommendedName>
        <fullName evidence="5">ABC transporter substrate-binding protein</fullName>
    </recommendedName>
</protein>
<keyword evidence="2" id="KW-0732">Signal</keyword>
<dbReference type="Proteomes" id="UP000663444">
    <property type="component" value="Chromosome"/>
</dbReference>